<keyword evidence="1" id="KW-0548">Nucleotidyltransferase</keyword>
<keyword evidence="1" id="KW-0808">Transferase</keyword>
<name>A0A096ZZ66_9VIRU</name>
<proteinExistence type="predicted"/>
<reference evidence="1" key="1">
    <citation type="submission" date="2014-04" db="EMBL/GenBank/DDBJ databases">
        <title>Two new mitoviruses in isolate 15c of Leucostoma persoonii.</title>
        <authorList>
            <person name="Peyambari M."/>
            <person name="Koohi Habibi M."/>
            <person name="Fotouhifar K.-B."/>
            <person name="Dizadji A."/>
            <person name="Roossinck M.J."/>
        </authorList>
    </citation>
    <scope>NUCLEOTIDE SEQUENCE</scope>
</reference>
<dbReference type="GO" id="GO:0003968">
    <property type="term" value="F:RNA-directed RNA polymerase activity"/>
    <property type="evidence" value="ECO:0007669"/>
    <property type="project" value="UniProtKB-KW"/>
</dbReference>
<organism evidence="1">
    <name type="scientific">Leucostoma persoonii mitovirus 4</name>
    <dbReference type="NCBI Taxonomy" id="1551552"/>
    <lineage>
        <taxon>Viruses</taxon>
        <taxon>Riboviria</taxon>
        <taxon>Orthornavirae</taxon>
        <taxon>Lenarviricota</taxon>
        <taxon>Howeltoviricetes</taxon>
        <taxon>Cryppavirales</taxon>
        <taxon>Mitoviridae</taxon>
        <taxon>Mitovirus</taxon>
    </lineage>
</organism>
<dbReference type="EMBL" id="KJ676861">
    <property type="protein sequence ID" value="AIS37547.1"/>
    <property type="molecule type" value="Genomic_RNA"/>
</dbReference>
<sequence>VLFAWRDNKVTLETVAWHFIKTFDLITLIQILKFLNKDLSKNDFIKLSYFLIKNNISTYEEIKNLKISSMKIPSWFTEDFISRLISLDKKGKSISNFNKNFNEDFMSTYTSQCTLRKEEEIKEAENVANSIQLLSFIDDDLKRMSDIIYTRLITANFIIYTNDSMG</sequence>
<evidence type="ECO:0000313" key="1">
    <source>
        <dbReference type="EMBL" id="AIS37547.1"/>
    </source>
</evidence>
<feature type="non-terminal residue" evidence="1">
    <location>
        <position position="166"/>
    </location>
</feature>
<keyword evidence="1" id="KW-0696">RNA-directed RNA polymerase</keyword>
<feature type="non-terminal residue" evidence="1">
    <location>
        <position position="1"/>
    </location>
</feature>
<accession>A0A096ZZ66</accession>
<protein>
    <submittedName>
        <fullName evidence="1">RNA-dependent RNA polymerase</fullName>
    </submittedName>
</protein>